<dbReference type="AlphaFoldDB" id="A0A485LP54"/>
<dbReference type="Proteomes" id="UP000332933">
    <property type="component" value="Unassembled WGS sequence"/>
</dbReference>
<dbReference type="EMBL" id="CAADRA010007354">
    <property type="protein sequence ID" value="VFU00587.1"/>
    <property type="molecule type" value="Genomic_DNA"/>
</dbReference>
<dbReference type="EMBL" id="VJMH01007328">
    <property type="protein sequence ID" value="KAF0684023.1"/>
    <property type="molecule type" value="Genomic_DNA"/>
</dbReference>
<dbReference type="OrthoDB" id="79785at2759"/>
<reference evidence="3 4" key="1">
    <citation type="submission" date="2019-03" db="EMBL/GenBank/DDBJ databases">
        <authorList>
            <person name="Gaulin E."/>
            <person name="Dumas B."/>
        </authorList>
    </citation>
    <scope>NUCLEOTIDE SEQUENCE [LARGE SCALE GENOMIC DNA]</scope>
    <source>
        <strain evidence="3">CBS 568.67</strain>
    </source>
</reference>
<feature type="region of interest" description="Disordered" evidence="1">
    <location>
        <begin position="133"/>
        <end position="172"/>
    </location>
</feature>
<sequence>MGQVVSDCCGGAPALDVSFKHSRHPEDATSSKTEDEGTKLYSLENFVEYHEQLQPPRQPPVEAIASKREIREGVAMLSKLPDVPEVNEDDIDNAPPLDSDAHVAPNDDDDMHIMEPSLSSGTTTTHKAKLLSMRSRSESDMLSVDTPSSTTSSDWSRSSSARLLNEDEASVDPPVVVSPAKRRPYSVKVQRFTPHLTGSVYDFLVTIGDAKPIRVSHTRNACKKYYAVLKHLHRVAKLPPFPPKAGLGILSPKDECDINSCSFMQDFLDRLLALDAIRFAQDTLEFFGVARPSKRNNNHRRAKDDSLHYV</sequence>
<organism evidence="3 4">
    <name type="scientific">Aphanomyces stellatus</name>
    <dbReference type="NCBI Taxonomy" id="120398"/>
    <lineage>
        <taxon>Eukaryota</taxon>
        <taxon>Sar</taxon>
        <taxon>Stramenopiles</taxon>
        <taxon>Oomycota</taxon>
        <taxon>Saprolegniomycetes</taxon>
        <taxon>Saprolegniales</taxon>
        <taxon>Verrucalvaceae</taxon>
        <taxon>Aphanomyces</taxon>
    </lineage>
</organism>
<keyword evidence="4" id="KW-1185">Reference proteome</keyword>
<feature type="compositionally biased region" description="Low complexity" evidence="1">
    <location>
        <begin position="143"/>
        <end position="160"/>
    </location>
</feature>
<proteinExistence type="predicted"/>
<gene>
    <name evidence="3" type="primary">Aste57867_23944</name>
    <name evidence="2" type="ORF">As57867_023871</name>
    <name evidence="3" type="ORF">ASTE57867_23944</name>
</gene>
<dbReference type="CDD" id="cd06093">
    <property type="entry name" value="PX_domain"/>
    <property type="match status" value="1"/>
</dbReference>
<evidence type="ECO:0000313" key="4">
    <source>
        <dbReference type="Proteomes" id="UP000332933"/>
    </source>
</evidence>
<accession>A0A485LP54</accession>
<evidence type="ECO:0000313" key="2">
    <source>
        <dbReference type="EMBL" id="KAF0684023.1"/>
    </source>
</evidence>
<reference evidence="2" key="2">
    <citation type="submission" date="2019-06" db="EMBL/GenBank/DDBJ databases">
        <title>Genomics analysis of Aphanomyces spp. identifies a new class of oomycete effector associated with host adaptation.</title>
        <authorList>
            <person name="Gaulin E."/>
        </authorList>
    </citation>
    <scope>NUCLEOTIDE SEQUENCE</scope>
    <source>
        <strain evidence="2">CBS 578.67</strain>
    </source>
</reference>
<name>A0A485LP54_9STRA</name>
<evidence type="ECO:0000256" key="1">
    <source>
        <dbReference type="SAM" id="MobiDB-lite"/>
    </source>
</evidence>
<evidence type="ECO:0000313" key="3">
    <source>
        <dbReference type="EMBL" id="VFU00587.1"/>
    </source>
</evidence>
<protein>
    <submittedName>
        <fullName evidence="3">Aste57867_23944 protein</fullName>
    </submittedName>
</protein>